<name>A0ACC1P5A3_9APHY</name>
<proteinExistence type="predicted"/>
<keyword evidence="2" id="KW-1185">Reference proteome</keyword>
<sequence length="116" mass="13255">MSTLATGCRAKDSLTSPKAPEKKLINFNKYHKLARIVQDMQRFQVPYNLKEIPEVQVYLRDAFEKSQRQGDLQDLYRRSLLVEPKQSAETPPTSDVRQLFAWASRSQPSVTPTSAS</sequence>
<gene>
    <name evidence="1" type="ORF">NUW54_g9753</name>
</gene>
<evidence type="ECO:0000313" key="1">
    <source>
        <dbReference type="EMBL" id="KAJ2986474.1"/>
    </source>
</evidence>
<dbReference type="EMBL" id="JANSHE010003345">
    <property type="protein sequence ID" value="KAJ2986474.1"/>
    <property type="molecule type" value="Genomic_DNA"/>
</dbReference>
<dbReference type="Proteomes" id="UP001144978">
    <property type="component" value="Unassembled WGS sequence"/>
</dbReference>
<organism evidence="1 2">
    <name type="scientific">Trametes sanguinea</name>
    <dbReference type="NCBI Taxonomy" id="158606"/>
    <lineage>
        <taxon>Eukaryota</taxon>
        <taxon>Fungi</taxon>
        <taxon>Dikarya</taxon>
        <taxon>Basidiomycota</taxon>
        <taxon>Agaricomycotina</taxon>
        <taxon>Agaricomycetes</taxon>
        <taxon>Polyporales</taxon>
        <taxon>Polyporaceae</taxon>
        <taxon>Trametes</taxon>
    </lineage>
</organism>
<evidence type="ECO:0000313" key="2">
    <source>
        <dbReference type="Proteomes" id="UP001144978"/>
    </source>
</evidence>
<comment type="caution">
    <text evidence="1">The sequence shown here is derived from an EMBL/GenBank/DDBJ whole genome shotgun (WGS) entry which is preliminary data.</text>
</comment>
<accession>A0ACC1P5A3</accession>
<protein>
    <submittedName>
        <fullName evidence="1">Uncharacterized protein</fullName>
    </submittedName>
</protein>
<reference evidence="1" key="1">
    <citation type="submission" date="2022-08" db="EMBL/GenBank/DDBJ databases">
        <title>Genome Sequence of Pycnoporus sanguineus.</title>
        <authorList>
            <person name="Buettner E."/>
        </authorList>
    </citation>
    <scope>NUCLEOTIDE SEQUENCE</scope>
    <source>
        <strain evidence="1">CG-C14</strain>
    </source>
</reference>